<keyword evidence="1" id="KW-0862">Zinc</keyword>
<feature type="region of interest" description="Disordered" evidence="2">
    <location>
        <begin position="79"/>
        <end position="107"/>
    </location>
</feature>
<evidence type="ECO:0000256" key="1">
    <source>
        <dbReference type="PROSITE-ProRule" id="PRU00042"/>
    </source>
</evidence>
<keyword evidence="6" id="KW-1185">Reference proteome</keyword>
<accession>G7YRX3</accession>
<dbReference type="PROSITE" id="PS50157">
    <property type="entry name" value="ZINC_FINGER_C2H2_2"/>
    <property type="match status" value="1"/>
</dbReference>
<dbReference type="EMBL" id="DF144067">
    <property type="protein sequence ID" value="GAA55703.1"/>
    <property type="molecule type" value="Genomic_DNA"/>
</dbReference>
<keyword evidence="3" id="KW-0812">Transmembrane</keyword>
<sequence length="463" mass="51262">MIDLKAGAPCCCHRGGAKILRRAISIQKANPTIRRLSGDRPLAARKLGHSSSREEAQKRLPDGAKLKAKPIVVIAPCAPESTQRQTTTTPDSNFYSTTADPSNAKGSDALEEASLTWTGRPKYVELLALLSITDDKGAAVNSTPESQLSWIGSDERSQVPKPTGKPTTCADVDIGELCENRTATETVKLPISSSTPSKVASLIVDTVVAQDLDSQSLKPDHSEPESPSYTQLVTLIAGFLIQNQDPARLPEPGQVKAGCKVWVPTTDFLVFFPLYDFHHVPVPNECPWNPHLDIYNLQELMKTQNSARDWQCNQCWKRFYSEHALDLHMDNRHRSTVYTGPNATCLALFCPLLRCDVLHPDLAFGDQVFWDEALCTESRFEELRVQCESSTPTESHVLLIFLAITGVIIYYVTVLMRISGPPNSIPASSLSSPYYFDALKATMQSREGNTHAQRHSASRFRRR</sequence>
<dbReference type="GO" id="GO:0008270">
    <property type="term" value="F:zinc ion binding"/>
    <property type="evidence" value="ECO:0007669"/>
    <property type="project" value="UniProtKB-KW"/>
</dbReference>
<feature type="compositionally biased region" description="Polar residues" evidence="2">
    <location>
        <begin position="80"/>
        <end position="105"/>
    </location>
</feature>
<proteinExistence type="predicted"/>
<feature type="transmembrane region" description="Helical" evidence="3">
    <location>
        <begin position="397"/>
        <end position="416"/>
    </location>
</feature>
<dbReference type="AlphaFoldDB" id="G7YRX3"/>
<keyword evidence="1" id="KW-0863">Zinc-finger</keyword>
<evidence type="ECO:0000256" key="3">
    <source>
        <dbReference type="SAM" id="Phobius"/>
    </source>
</evidence>
<reference evidence="5" key="1">
    <citation type="journal article" date="2011" name="Genome Biol.">
        <title>The draft genome of the carcinogenic human liver fluke Clonorchis sinensis.</title>
        <authorList>
            <person name="Wang X."/>
            <person name="Chen W."/>
            <person name="Huang Y."/>
            <person name="Sun J."/>
            <person name="Men J."/>
            <person name="Liu H."/>
            <person name="Luo F."/>
            <person name="Guo L."/>
            <person name="Lv X."/>
            <person name="Deng C."/>
            <person name="Zhou C."/>
            <person name="Fan Y."/>
            <person name="Li X."/>
            <person name="Huang L."/>
            <person name="Hu Y."/>
            <person name="Liang C."/>
            <person name="Hu X."/>
            <person name="Xu J."/>
            <person name="Yu X."/>
        </authorList>
    </citation>
    <scope>NUCLEOTIDE SEQUENCE [LARGE SCALE GENOMIC DNA]</scope>
    <source>
        <strain evidence="5">Henan</strain>
    </source>
</reference>
<feature type="domain" description="C2H2-type" evidence="4">
    <location>
        <begin position="310"/>
        <end position="333"/>
    </location>
</feature>
<evidence type="ECO:0000256" key="2">
    <source>
        <dbReference type="SAM" id="MobiDB-lite"/>
    </source>
</evidence>
<feature type="region of interest" description="Disordered" evidence="2">
    <location>
        <begin position="35"/>
        <end position="59"/>
    </location>
</feature>
<protein>
    <recommendedName>
        <fullName evidence="4">C2H2-type domain-containing protein</fullName>
    </recommendedName>
</protein>
<dbReference type="PANTHER" id="PTHR21385:SF0">
    <property type="entry name" value="RE51073P"/>
    <property type="match status" value="1"/>
</dbReference>
<evidence type="ECO:0000313" key="6">
    <source>
        <dbReference type="Proteomes" id="UP000008909"/>
    </source>
</evidence>
<evidence type="ECO:0000313" key="5">
    <source>
        <dbReference type="EMBL" id="GAA55703.1"/>
    </source>
</evidence>
<reference key="2">
    <citation type="submission" date="2011-10" db="EMBL/GenBank/DDBJ databases">
        <title>The genome and transcriptome sequence of Clonorchis sinensis provide insights into the carcinogenic liver fluke.</title>
        <authorList>
            <person name="Wang X."/>
            <person name="Huang Y."/>
            <person name="Chen W."/>
            <person name="Liu H."/>
            <person name="Guo L."/>
            <person name="Chen Y."/>
            <person name="Luo F."/>
            <person name="Zhou W."/>
            <person name="Sun J."/>
            <person name="Mao Q."/>
            <person name="Liang P."/>
            <person name="Zhou C."/>
            <person name="Tian Y."/>
            <person name="Men J."/>
            <person name="Lv X."/>
            <person name="Huang L."/>
            <person name="Zhou J."/>
            <person name="Hu Y."/>
            <person name="Li R."/>
            <person name="Zhang F."/>
            <person name="Lei H."/>
            <person name="Li X."/>
            <person name="Hu X."/>
            <person name="Liang C."/>
            <person name="Xu J."/>
            <person name="Wu Z."/>
            <person name="Yu X."/>
        </authorList>
    </citation>
    <scope>NUCLEOTIDE SEQUENCE</scope>
    <source>
        <strain>Henan</strain>
    </source>
</reference>
<dbReference type="PROSITE" id="PS00028">
    <property type="entry name" value="ZINC_FINGER_C2H2_1"/>
    <property type="match status" value="1"/>
</dbReference>
<keyword evidence="3" id="KW-1133">Transmembrane helix</keyword>
<name>G7YRX3_CLOSI</name>
<dbReference type="InterPro" id="IPR013087">
    <property type="entry name" value="Znf_C2H2_type"/>
</dbReference>
<organism evidence="5 6">
    <name type="scientific">Clonorchis sinensis</name>
    <name type="common">Chinese liver fluke</name>
    <dbReference type="NCBI Taxonomy" id="79923"/>
    <lineage>
        <taxon>Eukaryota</taxon>
        <taxon>Metazoa</taxon>
        <taxon>Spiralia</taxon>
        <taxon>Lophotrochozoa</taxon>
        <taxon>Platyhelminthes</taxon>
        <taxon>Trematoda</taxon>
        <taxon>Digenea</taxon>
        <taxon>Opisthorchiida</taxon>
        <taxon>Opisthorchiata</taxon>
        <taxon>Opisthorchiidae</taxon>
        <taxon>Clonorchis</taxon>
    </lineage>
</organism>
<keyword evidence="1" id="KW-0479">Metal-binding</keyword>
<gene>
    <name evidence="5" type="ORF">CLF_108755</name>
</gene>
<evidence type="ECO:0000259" key="4">
    <source>
        <dbReference type="PROSITE" id="PS50157"/>
    </source>
</evidence>
<dbReference type="Proteomes" id="UP000008909">
    <property type="component" value="Unassembled WGS sequence"/>
</dbReference>
<keyword evidence="3" id="KW-0472">Membrane</keyword>
<dbReference type="PANTHER" id="PTHR21385">
    <property type="entry name" value="ZINC FINGER PROTEIN-RELATED"/>
    <property type="match status" value="1"/>
</dbReference>